<dbReference type="Pfam" id="PF00735">
    <property type="entry name" value="Septin"/>
    <property type="match status" value="1"/>
</dbReference>
<dbReference type="Gene3D" id="3.40.50.300">
    <property type="entry name" value="P-loop containing nucleotide triphosphate hydrolases"/>
    <property type="match status" value="1"/>
</dbReference>
<keyword evidence="6" id="KW-0131">Cell cycle</keyword>
<dbReference type="GO" id="GO:0005737">
    <property type="term" value="C:cytoplasm"/>
    <property type="evidence" value="ECO:0007669"/>
    <property type="project" value="UniProtKB-SubCell"/>
</dbReference>
<reference evidence="13" key="1">
    <citation type="submission" date="2012-12" db="EMBL/GenBank/DDBJ databases">
        <authorList>
            <person name="Hellsten U."/>
            <person name="Grimwood J."/>
            <person name="Chapman J.A."/>
            <person name="Shapiro H."/>
            <person name="Aerts A."/>
            <person name="Otillar R.P."/>
            <person name="Terry A.Y."/>
            <person name="Boore J.L."/>
            <person name="Simakov O."/>
            <person name="Marletaz F."/>
            <person name="Cho S.-J."/>
            <person name="Edsinger-Gonzales E."/>
            <person name="Havlak P."/>
            <person name="Kuo D.-H."/>
            <person name="Larsson T."/>
            <person name="Lv J."/>
            <person name="Arendt D."/>
            <person name="Savage R."/>
            <person name="Osoegawa K."/>
            <person name="de Jong P."/>
            <person name="Lindberg D.R."/>
            <person name="Seaver E.C."/>
            <person name="Weisblat D.A."/>
            <person name="Putnam N.H."/>
            <person name="Grigoriev I.V."/>
            <person name="Rokhsar D.S."/>
        </authorList>
    </citation>
    <scope>NUCLEOTIDE SEQUENCE</scope>
    <source>
        <strain evidence="13">I ESC-2004</strain>
    </source>
</reference>
<feature type="coiled-coil region" evidence="9">
    <location>
        <begin position="314"/>
        <end position="376"/>
    </location>
</feature>
<dbReference type="GO" id="GO:0005525">
    <property type="term" value="F:GTP binding"/>
    <property type="evidence" value="ECO:0007669"/>
    <property type="project" value="UniProtKB-UniRule"/>
</dbReference>
<keyword evidence="3" id="KW-0132">Cell division</keyword>
<keyword evidence="4 8" id="KW-0547">Nucleotide-binding</keyword>
<dbReference type="PIRSF" id="PIRSF006698">
    <property type="entry name" value="Septin"/>
    <property type="match status" value="1"/>
</dbReference>
<dbReference type="InterPro" id="IPR030379">
    <property type="entry name" value="G_SEPTIN_dom"/>
</dbReference>
<dbReference type="Proteomes" id="UP000014760">
    <property type="component" value="Unassembled WGS sequence"/>
</dbReference>
<comment type="similarity">
    <text evidence="7 8">Belongs to the TRAFAC class TrmE-Era-EngA-EngB-Septin-like GTPase superfamily. Septin GTPase family.</text>
</comment>
<evidence type="ECO:0000256" key="3">
    <source>
        <dbReference type="ARBA" id="ARBA00022618"/>
    </source>
</evidence>
<dbReference type="STRING" id="283909.R7TH48"/>
<evidence type="ECO:0000313" key="12">
    <source>
        <dbReference type="EnsemblMetazoa" id="CapteP173215"/>
    </source>
</evidence>
<dbReference type="HOGENOM" id="CLU_017718_0_0_1"/>
<reference evidence="12" key="3">
    <citation type="submission" date="2015-06" db="UniProtKB">
        <authorList>
            <consortium name="EnsemblMetazoa"/>
        </authorList>
    </citation>
    <scope>IDENTIFICATION</scope>
</reference>
<evidence type="ECO:0000256" key="9">
    <source>
        <dbReference type="SAM" id="Coils"/>
    </source>
</evidence>
<dbReference type="InterPro" id="IPR016491">
    <property type="entry name" value="Septin"/>
</dbReference>
<evidence type="ECO:0000256" key="6">
    <source>
        <dbReference type="ARBA" id="ARBA00023306"/>
    </source>
</evidence>
<name>R7TH48_CAPTE</name>
<dbReference type="GO" id="GO:0051301">
    <property type="term" value="P:cell division"/>
    <property type="evidence" value="ECO:0007669"/>
    <property type="project" value="UniProtKB-KW"/>
</dbReference>
<sequence length="381" mass="44382">MLTCSVYPAYFALLNTCVCFLFQDDDEYVGFSSLPEQVHRKAVKRGFDFTLMVVGETGLGKSTLVSSLFLNPDLYKDRKLSGAEERVKKTVDIEKKAMDIEEKGVKLRLTIVDTPGFNDAIVGEQNWRTVEEYIQQQFEQYFKDETGLNRKNIKDQRVHCCLYFLSPLAHGLRQTDIQFMKRLHDKVNIVPIIAKADTLTPSEIRRLKNRVLEEIEKHGIRTYDFPECDSDEDEEFKQQDKELKAATPFAVIGSNTLIEVSGKRVRGRLYPWGVVEVENPQHCDFSKLRQFLISTHMQDLKDVTRDVHYENYRARHIKEQLNRQSRERTKLKRDSTPNIEAVQEQDMLLEQKEQEINRMKEMLAKMQAQLETKTAHMNGAH</sequence>
<evidence type="ECO:0000313" key="11">
    <source>
        <dbReference type="EMBL" id="ELT90440.1"/>
    </source>
</evidence>
<evidence type="ECO:0000256" key="7">
    <source>
        <dbReference type="PIRNR" id="PIRNR006698"/>
    </source>
</evidence>
<keyword evidence="9" id="KW-0175">Coiled coil</keyword>
<accession>R7TH48</accession>
<dbReference type="OrthoDB" id="416553at2759"/>
<proteinExistence type="inferred from homology"/>
<organism evidence="11">
    <name type="scientific">Capitella teleta</name>
    <name type="common">Polychaete worm</name>
    <dbReference type="NCBI Taxonomy" id="283909"/>
    <lineage>
        <taxon>Eukaryota</taxon>
        <taxon>Metazoa</taxon>
        <taxon>Spiralia</taxon>
        <taxon>Lophotrochozoa</taxon>
        <taxon>Annelida</taxon>
        <taxon>Polychaeta</taxon>
        <taxon>Sedentaria</taxon>
        <taxon>Scolecida</taxon>
        <taxon>Capitellidae</taxon>
        <taxon>Capitella</taxon>
    </lineage>
</organism>
<evidence type="ECO:0000256" key="8">
    <source>
        <dbReference type="RuleBase" id="RU004560"/>
    </source>
</evidence>
<dbReference type="InterPro" id="IPR027417">
    <property type="entry name" value="P-loop_NTPase"/>
</dbReference>
<dbReference type="FunCoup" id="R7TH48">
    <property type="interactions" value="88"/>
</dbReference>
<dbReference type="OMA" id="EXWKPVA"/>
<dbReference type="AlphaFoldDB" id="R7TH48"/>
<evidence type="ECO:0000256" key="4">
    <source>
        <dbReference type="ARBA" id="ARBA00022741"/>
    </source>
</evidence>
<evidence type="ECO:0000256" key="5">
    <source>
        <dbReference type="ARBA" id="ARBA00023134"/>
    </source>
</evidence>
<evidence type="ECO:0000256" key="1">
    <source>
        <dbReference type="ARBA" id="ARBA00004496"/>
    </source>
</evidence>
<evidence type="ECO:0000313" key="13">
    <source>
        <dbReference type="Proteomes" id="UP000014760"/>
    </source>
</evidence>
<protein>
    <recommendedName>
        <fullName evidence="7">Septin</fullName>
    </recommendedName>
</protein>
<dbReference type="PANTHER" id="PTHR18884">
    <property type="entry name" value="SEPTIN"/>
    <property type="match status" value="1"/>
</dbReference>
<dbReference type="PROSITE" id="PS51719">
    <property type="entry name" value="G_SEPTIN"/>
    <property type="match status" value="1"/>
</dbReference>
<gene>
    <name evidence="11" type="ORF">CAPTEDRAFT_173215</name>
</gene>
<evidence type="ECO:0000256" key="2">
    <source>
        <dbReference type="ARBA" id="ARBA00022490"/>
    </source>
</evidence>
<dbReference type="EMBL" id="AMQN01003091">
    <property type="status" value="NOT_ANNOTATED_CDS"/>
    <property type="molecule type" value="Genomic_DNA"/>
</dbReference>
<keyword evidence="13" id="KW-1185">Reference proteome</keyword>
<dbReference type="FunFam" id="3.40.50.300:FF:000064">
    <property type="entry name" value="Septin 4"/>
    <property type="match status" value="1"/>
</dbReference>
<dbReference type="EnsemblMetazoa" id="CapteT173215">
    <property type="protein sequence ID" value="CapteP173215"/>
    <property type="gene ID" value="CapteG173215"/>
</dbReference>
<dbReference type="SUPFAM" id="SSF52540">
    <property type="entry name" value="P-loop containing nucleoside triphosphate hydrolases"/>
    <property type="match status" value="1"/>
</dbReference>
<feature type="domain" description="Septin-type G" evidence="10">
    <location>
        <begin position="45"/>
        <end position="319"/>
    </location>
</feature>
<comment type="subcellular location">
    <subcellularLocation>
        <location evidence="1">Cytoplasm</location>
    </subcellularLocation>
</comment>
<dbReference type="EMBL" id="KB310915">
    <property type="protein sequence ID" value="ELT90440.1"/>
    <property type="molecule type" value="Genomic_DNA"/>
</dbReference>
<evidence type="ECO:0000259" key="10">
    <source>
        <dbReference type="PROSITE" id="PS51719"/>
    </source>
</evidence>
<keyword evidence="5 8" id="KW-0342">GTP-binding</keyword>
<keyword evidence="2" id="KW-0963">Cytoplasm</keyword>
<reference evidence="11 13" key="2">
    <citation type="journal article" date="2013" name="Nature">
        <title>Insights into bilaterian evolution from three spiralian genomes.</title>
        <authorList>
            <person name="Simakov O."/>
            <person name="Marletaz F."/>
            <person name="Cho S.J."/>
            <person name="Edsinger-Gonzales E."/>
            <person name="Havlak P."/>
            <person name="Hellsten U."/>
            <person name="Kuo D.H."/>
            <person name="Larsson T."/>
            <person name="Lv J."/>
            <person name="Arendt D."/>
            <person name="Savage R."/>
            <person name="Osoegawa K."/>
            <person name="de Jong P."/>
            <person name="Grimwood J."/>
            <person name="Chapman J.A."/>
            <person name="Shapiro H."/>
            <person name="Aerts A."/>
            <person name="Otillar R.P."/>
            <person name="Terry A.Y."/>
            <person name="Boore J.L."/>
            <person name="Grigoriev I.V."/>
            <person name="Lindberg D.R."/>
            <person name="Seaver E.C."/>
            <person name="Weisblat D.A."/>
            <person name="Putnam N.H."/>
            <person name="Rokhsar D.S."/>
        </authorList>
    </citation>
    <scope>NUCLEOTIDE SEQUENCE</scope>
    <source>
        <strain evidence="11 13">I ESC-2004</strain>
    </source>
</reference>
<dbReference type="CDD" id="cd01850">
    <property type="entry name" value="CDC_Septin"/>
    <property type="match status" value="1"/>
</dbReference>